<protein>
    <recommendedName>
        <fullName evidence="5">Dol-P-Glc:Glc(2)Man(9)GlcNAc(2)-PP-Dol alpha-1,2-glucosyltransferase</fullName>
        <ecNumber evidence="4">2.4.1.256</ecNumber>
    </recommendedName>
</protein>
<dbReference type="EMBL" id="GBEZ01018586">
    <property type="protein sequence ID" value="JAC67862.1"/>
    <property type="molecule type" value="Transcribed_RNA"/>
</dbReference>
<sequence>MCWPLPGWPLTFNGEVPEPYMDEIFHVPQAQRYCRGDFAHWDPK</sequence>
<name>A0A061R4K7_9CHLO</name>
<dbReference type="GO" id="GO:0005789">
    <property type="term" value="C:endoplasmic reticulum membrane"/>
    <property type="evidence" value="ECO:0007669"/>
    <property type="project" value="UniProtKB-SubCell"/>
</dbReference>
<evidence type="ECO:0000256" key="11">
    <source>
        <dbReference type="ARBA" id="ARBA00023136"/>
    </source>
</evidence>
<accession>A0A061R4K7</accession>
<comment type="similarity">
    <text evidence="3">Belongs to the ALG10 glucosyltransferase family.</text>
</comment>
<evidence type="ECO:0000256" key="9">
    <source>
        <dbReference type="ARBA" id="ARBA00022824"/>
    </source>
</evidence>
<keyword evidence="11" id="KW-0472">Membrane</keyword>
<dbReference type="GO" id="GO:0106073">
    <property type="term" value="F:dolichyl pyrophosphate Glc2Man9GlcNAc2 alpha-1,2-glucosyltransferase activity"/>
    <property type="evidence" value="ECO:0007669"/>
    <property type="project" value="UniProtKB-EC"/>
</dbReference>
<keyword evidence="6" id="KW-0328">Glycosyltransferase</keyword>
<proteinExistence type="inferred from homology"/>
<feature type="non-terminal residue" evidence="14">
    <location>
        <position position="44"/>
    </location>
</feature>
<organism evidence="14">
    <name type="scientific">Tetraselmis sp. GSL018</name>
    <dbReference type="NCBI Taxonomy" id="582737"/>
    <lineage>
        <taxon>Eukaryota</taxon>
        <taxon>Viridiplantae</taxon>
        <taxon>Chlorophyta</taxon>
        <taxon>core chlorophytes</taxon>
        <taxon>Chlorodendrophyceae</taxon>
        <taxon>Chlorodendrales</taxon>
        <taxon>Chlorodendraceae</taxon>
        <taxon>Tetraselmis</taxon>
    </lineage>
</organism>
<dbReference type="Pfam" id="PF04922">
    <property type="entry name" value="DIE2_ALG10"/>
    <property type="match status" value="1"/>
</dbReference>
<evidence type="ECO:0000256" key="8">
    <source>
        <dbReference type="ARBA" id="ARBA00022692"/>
    </source>
</evidence>
<comment type="catalytic activity">
    <reaction evidence="13">
        <text>an alpha-D-Glc-(1-&gt;3)-alpha-D-Glc-(1-&gt;3)-alpha-D-Man-(1-&gt;2)-alpha-D-Man-(1-&gt;2)-alpha-D-Man-(1-&gt;3)-[alpha-D-Man-(1-&gt;2)-alpha-D-Man-(1-&gt;3)-[alpha-D-Man-(1-&gt;2)-alpha-D-Man-(1-&gt;6)]-alpha-D-Man-(1-&gt;6)]-beta-D-Man-(1-&gt;4)-beta-D-GlcNAc-(1-&gt;4)-alpha-D-GlcNAc-diphospho-di-trans,poly-cis-dolichol + a di-trans,poly-cis-dolichyl beta-D-glucosyl phosphate = a alpha-D-Glc-(1-&gt;2)-alpha-D-Glc-(1-&gt;3)-alpha-D-Glc-(1-&gt;3)-alpha-D-Man-(1-&gt;2)-alpha-D-Man-(1-&gt;2)-alpha-D-Man-(1-&gt;3)-[alpha-D-Man-(1-&gt;2)-alpha-D-Man-(1-&gt;3)-[alpha-D-Man-(1-&gt;2)-alpha-D-Man-(1-&gt;6)]-alpha-D-Man-(1-&gt;6)]-beta-D-Man-(1-&gt;4)-beta-D-GlcNAc-(1-&gt;4)-alpha-D-GlcNAc-diphospho-di-trans,poly-cis-dolichol + a di-trans,poly-cis-dolichyl phosphate + H(+)</text>
        <dbReference type="Rhea" id="RHEA:29543"/>
        <dbReference type="Rhea" id="RHEA-COMP:19498"/>
        <dbReference type="Rhea" id="RHEA-COMP:19502"/>
        <dbReference type="Rhea" id="RHEA-COMP:19512"/>
        <dbReference type="Rhea" id="RHEA-COMP:19522"/>
        <dbReference type="ChEBI" id="CHEBI:15378"/>
        <dbReference type="ChEBI" id="CHEBI:57525"/>
        <dbReference type="ChEBI" id="CHEBI:57683"/>
        <dbReference type="ChEBI" id="CHEBI:132522"/>
        <dbReference type="ChEBI" id="CHEBI:132523"/>
        <dbReference type="EC" id="2.4.1.256"/>
    </reaction>
    <physiologicalReaction direction="left-to-right" evidence="13">
        <dbReference type="Rhea" id="RHEA:29544"/>
    </physiologicalReaction>
</comment>
<keyword evidence="10" id="KW-1133">Transmembrane helix</keyword>
<comment type="function">
    <text evidence="12">Dol-P-Glc:Glc(2)Man(9)GlcNAc(2)-PP-Dol alpha-1,2-glucosyltransferase that operates in the biosynthetic pathway of dolichol-linked oligosaccharides, the glycan precursors employed in protein asparagine (N)-glycosylation. The assembly of dolichol-linked oligosaccharides begins on the cytosolic side of the endoplasmic reticulum membrane and finishes in its lumen. The sequential addition of sugars to dolichol pyrophosphate produces dolichol-linked oligosaccharides containing fourteen sugars, including two GlcNAcs, nine mannoses and three glucoses. Once assembled, the oligosaccharide is transferred from the lipid to nascent proteins by oligosaccharyltransferases. In the lumen of the endoplasmic reticulum, adds the third and last glucose residue from dolichyl phosphate glucose (Dol-P-Glc) onto the lipid-linked oligosaccharide intermediate Glc(2)Man(9)GlcNAc(2)-PP-Dol to produce Glc(3)Man(9)GlcNAc(2)-PP-Dol.</text>
</comment>
<evidence type="ECO:0000256" key="4">
    <source>
        <dbReference type="ARBA" id="ARBA00011967"/>
    </source>
</evidence>
<dbReference type="GO" id="GO:0006488">
    <property type="term" value="P:dolichol-linked oligosaccharide biosynthetic process"/>
    <property type="evidence" value="ECO:0007669"/>
    <property type="project" value="InterPro"/>
</dbReference>
<gene>
    <name evidence="14" type="ORF">TSPGSL018_10076</name>
</gene>
<dbReference type="PANTHER" id="PTHR12989">
    <property type="entry name" value="ALPHA-1,2-GLUCOSYLTRANSFERASE ALG10"/>
    <property type="match status" value="1"/>
</dbReference>
<evidence type="ECO:0000256" key="5">
    <source>
        <dbReference type="ARBA" id="ARBA00018512"/>
    </source>
</evidence>
<evidence type="ECO:0000256" key="12">
    <source>
        <dbReference type="ARBA" id="ARBA00044727"/>
    </source>
</evidence>
<dbReference type="InterPro" id="IPR016900">
    <property type="entry name" value="Alg10"/>
</dbReference>
<evidence type="ECO:0000256" key="7">
    <source>
        <dbReference type="ARBA" id="ARBA00022679"/>
    </source>
</evidence>
<evidence type="ECO:0000313" key="14">
    <source>
        <dbReference type="EMBL" id="JAC67862.1"/>
    </source>
</evidence>
<evidence type="ECO:0000256" key="10">
    <source>
        <dbReference type="ARBA" id="ARBA00022989"/>
    </source>
</evidence>
<evidence type="ECO:0000256" key="3">
    <source>
        <dbReference type="ARBA" id="ARBA00010600"/>
    </source>
</evidence>
<keyword evidence="8" id="KW-0812">Transmembrane</keyword>
<dbReference type="AlphaFoldDB" id="A0A061R4K7"/>
<comment type="subcellular location">
    <subcellularLocation>
        <location evidence="1">Endoplasmic reticulum membrane</location>
        <topology evidence="1">Multi-pass membrane protein</topology>
    </subcellularLocation>
</comment>
<evidence type="ECO:0000256" key="6">
    <source>
        <dbReference type="ARBA" id="ARBA00022676"/>
    </source>
</evidence>
<evidence type="ECO:0000256" key="2">
    <source>
        <dbReference type="ARBA" id="ARBA00004922"/>
    </source>
</evidence>
<keyword evidence="7" id="KW-0808">Transferase</keyword>
<comment type="pathway">
    <text evidence="2">Protein modification; protein glycosylation.</text>
</comment>
<evidence type="ECO:0000256" key="13">
    <source>
        <dbReference type="ARBA" id="ARBA00048064"/>
    </source>
</evidence>
<dbReference type="PANTHER" id="PTHR12989:SF10">
    <property type="entry name" value="DOL-P-GLC:GLC(2)MAN(9)GLCNAC(2)-PP-DOL ALPHA-1,2-GLUCOSYLTRANSFERASE-RELATED"/>
    <property type="match status" value="1"/>
</dbReference>
<dbReference type="EC" id="2.4.1.256" evidence="4"/>
<keyword evidence="9" id="KW-0256">Endoplasmic reticulum</keyword>
<reference evidence="14" key="1">
    <citation type="submission" date="2014-05" db="EMBL/GenBank/DDBJ databases">
        <title>The transcriptome of the halophilic microalga Tetraselmis sp. GSL018 isolated from the Great Salt Lake, Utah.</title>
        <authorList>
            <person name="Jinkerson R.E."/>
            <person name="D'Adamo S."/>
            <person name="Posewitz M.C."/>
        </authorList>
    </citation>
    <scope>NUCLEOTIDE SEQUENCE</scope>
    <source>
        <strain evidence="14">GSL018</strain>
    </source>
</reference>
<evidence type="ECO:0000256" key="1">
    <source>
        <dbReference type="ARBA" id="ARBA00004477"/>
    </source>
</evidence>